<name>A0A1T5EB47_9FLAO</name>
<evidence type="ECO:0000313" key="3">
    <source>
        <dbReference type="Proteomes" id="UP000191112"/>
    </source>
</evidence>
<dbReference type="GO" id="GO:0016758">
    <property type="term" value="F:hexosyltransferase activity"/>
    <property type="evidence" value="ECO:0007669"/>
    <property type="project" value="UniProtKB-ARBA"/>
</dbReference>
<evidence type="ECO:0000313" key="2">
    <source>
        <dbReference type="EMBL" id="SKB81257.1"/>
    </source>
</evidence>
<organism evidence="2 3">
    <name type="scientific">Soonwooa buanensis</name>
    <dbReference type="NCBI Taxonomy" id="619805"/>
    <lineage>
        <taxon>Bacteria</taxon>
        <taxon>Pseudomonadati</taxon>
        <taxon>Bacteroidota</taxon>
        <taxon>Flavobacteriia</taxon>
        <taxon>Flavobacteriales</taxon>
        <taxon>Weeksellaceae</taxon>
        <taxon>Chryseobacterium group</taxon>
        <taxon>Soonwooa</taxon>
    </lineage>
</organism>
<dbReference type="OrthoDB" id="1374586at2"/>
<dbReference type="STRING" id="619805.SAMN05660477_01256"/>
<dbReference type="Pfam" id="PF00535">
    <property type="entry name" value="Glycos_transf_2"/>
    <property type="match status" value="1"/>
</dbReference>
<dbReference type="PANTHER" id="PTHR22916">
    <property type="entry name" value="GLYCOSYLTRANSFERASE"/>
    <property type="match status" value="1"/>
</dbReference>
<dbReference type="Gene3D" id="3.90.550.10">
    <property type="entry name" value="Spore Coat Polysaccharide Biosynthesis Protein SpsA, Chain A"/>
    <property type="match status" value="1"/>
</dbReference>
<dbReference type="Proteomes" id="UP000191112">
    <property type="component" value="Unassembled WGS sequence"/>
</dbReference>
<dbReference type="InterPro" id="IPR001173">
    <property type="entry name" value="Glyco_trans_2-like"/>
</dbReference>
<gene>
    <name evidence="2" type="ORF">SAMN05660477_01256</name>
</gene>
<dbReference type="InterPro" id="IPR029044">
    <property type="entry name" value="Nucleotide-diphossugar_trans"/>
</dbReference>
<evidence type="ECO:0000259" key="1">
    <source>
        <dbReference type="Pfam" id="PF00535"/>
    </source>
</evidence>
<accession>A0A1T5EB47</accession>
<keyword evidence="3" id="KW-1185">Reference proteome</keyword>
<sequence>MSNQKKLAIVIPYYKIDYFKDTLDSLANQTNKDFNVYIGNDNGPNSPQDLLLTYQNKFDYEYTKFKENLGGKGELVQQWDRCIALSTEEEWIMILADDDYISHNFVEQFYKSILIANEKSINLLRFKMRRITHDNNFLVDHEQPLIHKGANYLWEDETHERFISISENVFRRSVYNKVGFRNYPLAWRVPYMMYLDFTTDGDVLGVNGAFVAIRRSENQLTRRNDVNQYKRHAMKQCYFDLLNEYEKSFNKNQNLHFLKIYHYYNKENNLLKQNFSTLFFKFGGIIGLSKYLLKKNFQKKSS</sequence>
<feature type="domain" description="Glycosyltransferase 2-like" evidence="1">
    <location>
        <begin position="9"/>
        <end position="177"/>
    </location>
</feature>
<dbReference type="PANTHER" id="PTHR22916:SF3">
    <property type="entry name" value="UDP-GLCNAC:BETAGAL BETA-1,3-N-ACETYLGLUCOSAMINYLTRANSFERASE-LIKE PROTEIN 1"/>
    <property type="match status" value="1"/>
</dbReference>
<proteinExistence type="predicted"/>
<reference evidence="2 3" key="1">
    <citation type="submission" date="2017-02" db="EMBL/GenBank/DDBJ databases">
        <authorList>
            <person name="Peterson S.W."/>
        </authorList>
    </citation>
    <scope>NUCLEOTIDE SEQUENCE [LARGE SCALE GENOMIC DNA]</scope>
    <source>
        <strain evidence="2 3">DSM 22323</strain>
    </source>
</reference>
<dbReference type="EMBL" id="FUYZ01000003">
    <property type="protein sequence ID" value="SKB81257.1"/>
    <property type="molecule type" value="Genomic_DNA"/>
</dbReference>
<protein>
    <submittedName>
        <fullName evidence="2">Glycosyltransferase, GT2 family</fullName>
    </submittedName>
</protein>
<keyword evidence="2" id="KW-0808">Transferase</keyword>
<dbReference type="SUPFAM" id="SSF53448">
    <property type="entry name" value="Nucleotide-diphospho-sugar transferases"/>
    <property type="match status" value="1"/>
</dbReference>
<dbReference type="CDD" id="cd00761">
    <property type="entry name" value="Glyco_tranf_GTA_type"/>
    <property type="match status" value="1"/>
</dbReference>
<dbReference type="AlphaFoldDB" id="A0A1T5EB47"/>
<dbReference type="RefSeq" id="WP_079666520.1">
    <property type="nucleotide sequence ID" value="NZ_FUYZ01000003.1"/>
</dbReference>